<proteinExistence type="inferred from homology"/>
<evidence type="ECO:0000256" key="4">
    <source>
        <dbReference type="ARBA" id="ARBA00023235"/>
    </source>
</evidence>
<keyword evidence="3" id="KW-0324">Glycolysis</keyword>
<feature type="binding site" evidence="5">
    <location>
        <begin position="226"/>
        <end position="227"/>
    </location>
    <ligand>
        <name>substrate</name>
    </ligand>
</feature>
<dbReference type="InterPro" id="IPR005952">
    <property type="entry name" value="Phosphogly_mut1"/>
</dbReference>
<dbReference type="CDD" id="cd07067">
    <property type="entry name" value="HP_PGM_like"/>
    <property type="match status" value="1"/>
</dbReference>
<dbReference type="NCBIfam" id="TIGR01258">
    <property type="entry name" value="pgm_1"/>
    <property type="match status" value="1"/>
</dbReference>
<organism evidence="7 8">
    <name type="scientific">Symbiodinium natans</name>
    <dbReference type="NCBI Taxonomy" id="878477"/>
    <lineage>
        <taxon>Eukaryota</taxon>
        <taxon>Sar</taxon>
        <taxon>Alveolata</taxon>
        <taxon>Dinophyceae</taxon>
        <taxon>Suessiales</taxon>
        <taxon>Symbiodiniaceae</taxon>
        <taxon>Symbiodinium</taxon>
    </lineage>
</organism>
<dbReference type="InterPro" id="IPR029033">
    <property type="entry name" value="His_PPase_superfam"/>
</dbReference>
<evidence type="ECO:0000256" key="2">
    <source>
        <dbReference type="ARBA" id="ARBA00012028"/>
    </source>
</evidence>
<dbReference type="Pfam" id="PF00300">
    <property type="entry name" value="His_Phos_1"/>
    <property type="match status" value="2"/>
</dbReference>
<evidence type="ECO:0000313" key="8">
    <source>
        <dbReference type="Proteomes" id="UP000604046"/>
    </source>
</evidence>
<dbReference type="Proteomes" id="UP000604046">
    <property type="component" value="Unassembled WGS sequence"/>
</dbReference>
<dbReference type="HAMAP" id="MF_01039">
    <property type="entry name" value="PGAM_GpmA"/>
    <property type="match status" value="1"/>
</dbReference>
<dbReference type="EC" id="5.4.2.11" evidence="2"/>
<sequence length="460" mass="51518">MPLKPSKVMPSFDELLVQRQREVISDGVDPRFRVKGATLRACRRSELLCSELTASSLEVEDDDDSKPVWSSMDSSTWVTQFAEGVPLPPNRRTLERHLTVLDQFRQEVEGASVEFAEIVESRQKSILVVAHRDSLRVLFGYLEEEEASSVFDGTSQTAPLCFEFSEDGTFVKQYSLSTLSPELGLSPSRLGLTRFHNQPGLRYAKIGEVVFLRHGESECNLKEQFTGWEDSGMTPKGVEQAKKAGRYLKEHGFKFDVVFTSVLSRAIESANYIGEESGNSDAPVVKSWCLNARHPGVLQGMTKQEAIGLYGKEKVNIWRGSYDVMPECVGLDDSRHPVNNPLYAGIPQSELPPGGESLARTVDRIVPYWRKCIAPRIMSGESVLVVGHKNSLKALFMYLEDTSEHDMFDVKPVSTTAPLVMEFGKCEFSGRLMILKKYFVKHTTEEGLAQSRCKDGSFHK</sequence>
<evidence type="ECO:0000256" key="5">
    <source>
        <dbReference type="PIRSR" id="PIRSR613078-2"/>
    </source>
</evidence>
<accession>A0A812TPH7</accession>
<dbReference type="PANTHER" id="PTHR11931">
    <property type="entry name" value="PHOSPHOGLYCERATE MUTASE"/>
    <property type="match status" value="1"/>
</dbReference>
<evidence type="ECO:0000313" key="7">
    <source>
        <dbReference type="EMBL" id="CAE7535967.1"/>
    </source>
</evidence>
<dbReference type="Gene3D" id="3.40.50.1240">
    <property type="entry name" value="Phosphoglycerate mutase-like"/>
    <property type="match status" value="1"/>
</dbReference>
<dbReference type="EMBL" id="CAJNDS010002589">
    <property type="protein sequence ID" value="CAE7535967.1"/>
    <property type="molecule type" value="Genomic_DNA"/>
</dbReference>
<gene>
    <name evidence="7" type="primary">gpmA2</name>
    <name evidence="7" type="ORF">SNAT2548_LOCUS30034</name>
</gene>
<keyword evidence="4" id="KW-0413">Isomerase</keyword>
<feature type="binding site" evidence="5">
    <location>
        <position position="303"/>
    </location>
    <ligand>
        <name>substrate</name>
    </ligand>
</feature>
<keyword evidence="8" id="KW-1185">Reference proteome</keyword>
<dbReference type="SMART" id="SM00855">
    <property type="entry name" value="PGAM"/>
    <property type="match status" value="1"/>
</dbReference>
<dbReference type="OrthoDB" id="413958at2759"/>
<dbReference type="AlphaFoldDB" id="A0A812TPH7"/>
<comment type="caution">
    <text evidence="7">The sequence shown here is derived from an EMBL/GenBank/DDBJ whole genome shotgun (WGS) entry which is preliminary data.</text>
</comment>
<feature type="site" description="Transition state stabilizer" evidence="6">
    <location>
        <position position="388"/>
    </location>
</feature>
<evidence type="ECO:0000256" key="3">
    <source>
        <dbReference type="ARBA" id="ARBA00023152"/>
    </source>
</evidence>
<dbReference type="SUPFAM" id="SSF53254">
    <property type="entry name" value="Phosphoglycerate mutase-like"/>
    <property type="match status" value="1"/>
</dbReference>
<name>A0A812TPH7_9DINO</name>
<protein>
    <recommendedName>
        <fullName evidence="2">phosphoglycerate mutase (2,3-diphosphoglycerate-dependent)</fullName>
        <ecNumber evidence="2">5.4.2.11</ecNumber>
    </recommendedName>
</protein>
<comment type="similarity">
    <text evidence="1">Belongs to the phosphoglycerate mutase family. BPG-dependent PGAM subfamily.</text>
</comment>
<feature type="binding site" evidence="5">
    <location>
        <position position="265"/>
    </location>
    <ligand>
        <name>substrate</name>
    </ligand>
</feature>
<dbReference type="GO" id="GO:0004619">
    <property type="term" value="F:phosphoglycerate mutase activity"/>
    <property type="evidence" value="ECO:0007669"/>
    <property type="project" value="UniProtKB-EC"/>
</dbReference>
<reference evidence="7" key="1">
    <citation type="submission" date="2021-02" db="EMBL/GenBank/DDBJ databases">
        <authorList>
            <person name="Dougan E. K."/>
            <person name="Rhodes N."/>
            <person name="Thang M."/>
            <person name="Chan C."/>
        </authorList>
    </citation>
    <scope>NUCLEOTIDE SEQUENCE</scope>
</reference>
<evidence type="ECO:0000256" key="1">
    <source>
        <dbReference type="ARBA" id="ARBA00006717"/>
    </source>
</evidence>
<feature type="binding site" evidence="5">
    <location>
        <begin position="213"/>
        <end position="220"/>
    </location>
    <ligand>
        <name>substrate</name>
    </ligand>
</feature>
<dbReference type="GO" id="GO:0006096">
    <property type="term" value="P:glycolytic process"/>
    <property type="evidence" value="ECO:0007669"/>
    <property type="project" value="UniProtKB-KW"/>
</dbReference>
<evidence type="ECO:0000256" key="6">
    <source>
        <dbReference type="PIRSR" id="PIRSR613078-3"/>
    </source>
</evidence>
<dbReference type="InterPro" id="IPR013078">
    <property type="entry name" value="His_Pase_superF_clade-1"/>
</dbReference>